<gene>
    <name evidence="2" type="ORF">PPL_01248</name>
</gene>
<dbReference type="EMBL" id="ADBJ01000004">
    <property type="protein sequence ID" value="EFA86015.1"/>
    <property type="molecule type" value="Genomic_DNA"/>
</dbReference>
<keyword evidence="3" id="KW-1185">Reference proteome</keyword>
<reference evidence="2 3" key="1">
    <citation type="journal article" date="2011" name="Genome Res.">
        <title>Phylogeny-wide analysis of social amoeba genomes highlights ancient origins for complex intercellular communication.</title>
        <authorList>
            <person name="Heidel A.J."/>
            <person name="Lawal H.M."/>
            <person name="Felder M."/>
            <person name="Schilde C."/>
            <person name="Helps N.R."/>
            <person name="Tunggal B."/>
            <person name="Rivero F."/>
            <person name="John U."/>
            <person name="Schleicher M."/>
            <person name="Eichinger L."/>
            <person name="Platzer M."/>
            <person name="Noegel A.A."/>
            <person name="Schaap P."/>
            <person name="Gloeckner G."/>
        </authorList>
    </citation>
    <scope>NUCLEOTIDE SEQUENCE [LARGE SCALE GENOMIC DNA]</scope>
    <source>
        <strain evidence="3">ATCC 26659 / Pp 5 / PN500</strain>
    </source>
</reference>
<evidence type="ECO:0000313" key="3">
    <source>
        <dbReference type="Proteomes" id="UP000001396"/>
    </source>
</evidence>
<name>D3AYI8_HETP5</name>
<dbReference type="RefSeq" id="XP_020438121.1">
    <property type="nucleotide sequence ID" value="XM_020572263.1"/>
</dbReference>
<dbReference type="GeneID" id="31356778"/>
<protein>
    <recommendedName>
        <fullName evidence="4">Saposin B-type domain-containing protein</fullName>
    </recommendedName>
</protein>
<evidence type="ECO:0000256" key="1">
    <source>
        <dbReference type="SAM" id="SignalP"/>
    </source>
</evidence>
<accession>D3AYI8</accession>
<evidence type="ECO:0008006" key="4">
    <source>
        <dbReference type="Google" id="ProtNLM"/>
    </source>
</evidence>
<dbReference type="AlphaFoldDB" id="D3AYI8"/>
<sequence length="125" mass="13779">MNKSISIILAVIFAATVISALSLRVKDNSPYACEMCGLFYQGMLGEVQMGLPAEVVCMGMVGMCEVGEFWPVPWNSSMASECESFNTHYCMKMSEIMNKNGSITSDQLCGADLQVCPEYKYPLVY</sequence>
<dbReference type="Proteomes" id="UP000001396">
    <property type="component" value="Unassembled WGS sequence"/>
</dbReference>
<evidence type="ECO:0000313" key="2">
    <source>
        <dbReference type="EMBL" id="EFA86015.1"/>
    </source>
</evidence>
<proteinExistence type="predicted"/>
<comment type="caution">
    <text evidence="2">The sequence shown here is derived from an EMBL/GenBank/DDBJ whole genome shotgun (WGS) entry which is preliminary data.</text>
</comment>
<keyword evidence="1" id="KW-0732">Signal</keyword>
<dbReference type="InParanoid" id="D3AYI8"/>
<organism evidence="2 3">
    <name type="scientific">Heterostelium pallidum (strain ATCC 26659 / Pp 5 / PN500)</name>
    <name type="common">Cellular slime mold</name>
    <name type="synonym">Polysphondylium pallidum</name>
    <dbReference type="NCBI Taxonomy" id="670386"/>
    <lineage>
        <taxon>Eukaryota</taxon>
        <taxon>Amoebozoa</taxon>
        <taxon>Evosea</taxon>
        <taxon>Eumycetozoa</taxon>
        <taxon>Dictyostelia</taxon>
        <taxon>Acytosteliales</taxon>
        <taxon>Acytosteliaceae</taxon>
        <taxon>Heterostelium</taxon>
    </lineage>
</organism>
<feature type="signal peptide" evidence="1">
    <location>
        <begin position="1"/>
        <end position="20"/>
    </location>
</feature>
<feature type="chain" id="PRO_5003042036" description="Saposin B-type domain-containing protein" evidence="1">
    <location>
        <begin position="21"/>
        <end position="125"/>
    </location>
</feature>